<evidence type="ECO:0000259" key="6">
    <source>
        <dbReference type="PROSITE" id="PS51294"/>
    </source>
</evidence>
<dbReference type="GO" id="GO:0042796">
    <property type="term" value="P:snRNA transcription by RNA polymerase III"/>
    <property type="evidence" value="ECO:0007669"/>
    <property type="project" value="TreeGrafter"/>
</dbReference>
<dbReference type="PROSITE" id="PS51294">
    <property type="entry name" value="HTH_MYB"/>
    <property type="match status" value="2"/>
</dbReference>
<dbReference type="GO" id="GO:0000978">
    <property type="term" value="F:RNA polymerase II cis-regulatory region sequence-specific DNA binding"/>
    <property type="evidence" value="ECO:0007669"/>
    <property type="project" value="TreeGrafter"/>
</dbReference>
<dbReference type="PANTHER" id="PTHR46621:SF1">
    <property type="entry name" value="SNRNA-ACTIVATING PROTEIN COMPLEX SUBUNIT 4"/>
    <property type="match status" value="1"/>
</dbReference>
<comment type="caution">
    <text evidence="7">The sequence shown here is derived from an EMBL/GenBank/DDBJ whole genome shotgun (WGS) entry which is preliminary data.</text>
</comment>
<dbReference type="SUPFAM" id="SSF46689">
    <property type="entry name" value="Homeodomain-like"/>
    <property type="match status" value="3"/>
</dbReference>
<dbReference type="STRING" id="133383.A0A1R0GV77"/>
<dbReference type="AlphaFoldDB" id="A0A1R0GV77"/>
<name>A0A1R0GV77_9FUNG</name>
<keyword evidence="8" id="KW-1185">Reference proteome</keyword>
<dbReference type="OrthoDB" id="39591at2759"/>
<keyword evidence="1" id="KW-0805">Transcription regulation</keyword>
<organism evidence="7 8">
    <name type="scientific">Smittium mucronatum</name>
    <dbReference type="NCBI Taxonomy" id="133383"/>
    <lineage>
        <taxon>Eukaryota</taxon>
        <taxon>Fungi</taxon>
        <taxon>Fungi incertae sedis</taxon>
        <taxon>Zoopagomycota</taxon>
        <taxon>Kickxellomycotina</taxon>
        <taxon>Harpellomycetes</taxon>
        <taxon>Harpellales</taxon>
        <taxon>Legeriomycetaceae</taxon>
        <taxon>Smittium</taxon>
    </lineage>
</organism>
<dbReference type="InterPro" id="IPR017930">
    <property type="entry name" value="Myb_dom"/>
</dbReference>
<feature type="domain" description="HTH myb-type" evidence="6">
    <location>
        <begin position="36"/>
        <end position="85"/>
    </location>
</feature>
<feature type="domain" description="Myb-like" evidence="5">
    <location>
        <begin position="209"/>
        <end position="261"/>
    </location>
</feature>
<feature type="domain" description="HTH myb-type" evidence="6">
    <location>
        <begin position="436"/>
        <end position="464"/>
    </location>
</feature>
<feature type="domain" description="Myb-like" evidence="5">
    <location>
        <begin position="30"/>
        <end position="81"/>
    </location>
</feature>
<dbReference type="InterPro" id="IPR051575">
    <property type="entry name" value="Myb-like_DNA-bd"/>
</dbReference>
<evidence type="ECO:0000256" key="1">
    <source>
        <dbReference type="ARBA" id="ARBA00023015"/>
    </source>
</evidence>
<evidence type="ECO:0000256" key="3">
    <source>
        <dbReference type="ARBA" id="ARBA00023163"/>
    </source>
</evidence>
<keyword evidence="3" id="KW-0804">Transcription</keyword>
<evidence type="ECO:0000256" key="2">
    <source>
        <dbReference type="ARBA" id="ARBA00023125"/>
    </source>
</evidence>
<sequence length="603" mass="70845">MIDIDYDSISKNLGRTKKATLSKARSFSFCQNPNSGRWKMSEDSLLIMAVDLYGIGAWGKISKSVKTRDEFQCRQRWNYLKQKKLLSNDSYIASPDPEPSIENFRNQMTNLELYSIFEIEKDQKKLDNAGLRSTINNLENDAKKFSSLDNLINNFDFQERRILYEDDILNDRHLNAIDIKSRSSFGKFNDLDLLSQKKESTGHERQSIRINLSQKSWQAEEDSQLIKLAEVYKRKWTKIASCLNIIPRTTSGACKRYEMLISSWIDQLGTFDDQWSKNQDNMLRFYNDYLGSDWEKISKRIEGGVFSGFQCQYRWHVLNYQNKIRCPPNESHILSEKHIELMSVKRSNLNALNAAEIFNSMTHTAQMQNLINVNHIKRRKLQSGDKKFTKRIRIKTRKVKTTSNNLFNSGKWRADEDRRLLSSIEMLWNSEDKVFSWTEVSQYVGTRSYQQCQYRYTNYLSHNLIKTEWTPEEDTILARWILSSTLFNKISENRQELADIFKPLYNDVSEFPKYRKWSLMSRKLNYTRSPLTIRVRCSKIVRAISELNLRGGKVQLGPKFKGSGIPDILPEGKLKLLEYMKNLDFLNRNSPQHSKYPSNENFK</sequence>
<dbReference type="PANTHER" id="PTHR46621">
    <property type="entry name" value="SNRNA-ACTIVATING PROTEIN COMPLEX SUBUNIT 4"/>
    <property type="match status" value="1"/>
</dbReference>
<evidence type="ECO:0000313" key="8">
    <source>
        <dbReference type="Proteomes" id="UP000187455"/>
    </source>
</evidence>
<protein>
    <submittedName>
        <fullName evidence="7">Cyclin-D-binding Myb-like transcription factor 1</fullName>
    </submittedName>
</protein>
<dbReference type="Gene3D" id="1.10.10.60">
    <property type="entry name" value="Homeodomain-like"/>
    <property type="match status" value="3"/>
</dbReference>
<dbReference type="Pfam" id="PF13921">
    <property type="entry name" value="Myb_DNA-bind_6"/>
    <property type="match status" value="2"/>
</dbReference>
<dbReference type="GO" id="GO:0042795">
    <property type="term" value="P:snRNA transcription by RNA polymerase II"/>
    <property type="evidence" value="ECO:0007669"/>
    <property type="project" value="TreeGrafter"/>
</dbReference>
<dbReference type="SMART" id="SM00717">
    <property type="entry name" value="SANT"/>
    <property type="match status" value="5"/>
</dbReference>
<keyword evidence="4" id="KW-0539">Nucleus</keyword>
<feature type="domain" description="Myb-like" evidence="5">
    <location>
        <begin position="275"/>
        <end position="319"/>
    </location>
</feature>
<evidence type="ECO:0000259" key="5">
    <source>
        <dbReference type="PROSITE" id="PS50090"/>
    </source>
</evidence>
<feature type="domain" description="Myb-like" evidence="5">
    <location>
        <begin position="404"/>
        <end position="460"/>
    </location>
</feature>
<evidence type="ECO:0000313" key="7">
    <source>
        <dbReference type="EMBL" id="OLY80816.1"/>
    </source>
</evidence>
<dbReference type="InterPro" id="IPR001005">
    <property type="entry name" value="SANT/Myb"/>
</dbReference>
<dbReference type="InterPro" id="IPR009057">
    <property type="entry name" value="Homeodomain-like_sf"/>
</dbReference>
<proteinExistence type="predicted"/>
<dbReference type="PROSITE" id="PS50090">
    <property type="entry name" value="MYB_LIKE"/>
    <property type="match status" value="4"/>
</dbReference>
<dbReference type="GO" id="GO:0001006">
    <property type="term" value="F:RNA polymerase III type 3 promoter sequence-specific DNA binding"/>
    <property type="evidence" value="ECO:0007669"/>
    <property type="project" value="TreeGrafter"/>
</dbReference>
<keyword evidence="2" id="KW-0238">DNA-binding</keyword>
<accession>A0A1R0GV77</accession>
<dbReference type="Proteomes" id="UP000187455">
    <property type="component" value="Unassembled WGS sequence"/>
</dbReference>
<gene>
    <name evidence="7" type="ORF">AYI68_g5086</name>
</gene>
<evidence type="ECO:0000256" key="4">
    <source>
        <dbReference type="ARBA" id="ARBA00023242"/>
    </source>
</evidence>
<dbReference type="GO" id="GO:0019185">
    <property type="term" value="C:snRNA-activating protein complex"/>
    <property type="evidence" value="ECO:0007669"/>
    <property type="project" value="TreeGrafter"/>
</dbReference>
<reference evidence="7 8" key="1">
    <citation type="journal article" date="2016" name="Mol. Biol. Evol.">
        <title>Genome-Wide Survey of Gut Fungi (Harpellales) Reveals the First Horizontally Transferred Ubiquitin Gene from a Mosquito Host.</title>
        <authorList>
            <person name="Wang Y."/>
            <person name="White M.M."/>
            <person name="Kvist S."/>
            <person name="Moncalvo J.M."/>
        </authorList>
    </citation>
    <scope>NUCLEOTIDE SEQUENCE [LARGE SCALE GENOMIC DNA]</scope>
    <source>
        <strain evidence="7 8">ALG-7-W6</strain>
    </source>
</reference>
<dbReference type="Pfam" id="PF00249">
    <property type="entry name" value="Myb_DNA-binding"/>
    <property type="match status" value="1"/>
</dbReference>
<dbReference type="CDD" id="cd00167">
    <property type="entry name" value="SANT"/>
    <property type="match status" value="3"/>
</dbReference>
<dbReference type="EMBL" id="LSSL01003103">
    <property type="protein sequence ID" value="OLY80816.1"/>
    <property type="molecule type" value="Genomic_DNA"/>
</dbReference>